<dbReference type="EMBL" id="HACG01003326">
    <property type="protein sequence ID" value="CEK50191.1"/>
    <property type="molecule type" value="Transcribed_RNA"/>
</dbReference>
<evidence type="ECO:0000313" key="2">
    <source>
        <dbReference type="EMBL" id="CEK50191.1"/>
    </source>
</evidence>
<proteinExistence type="predicted"/>
<feature type="signal peptide" evidence="1">
    <location>
        <begin position="1"/>
        <end position="27"/>
    </location>
</feature>
<keyword evidence="1" id="KW-0732">Signal</keyword>
<dbReference type="AlphaFoldDB" id="A0A0B6Y2V3"/>
<feature type="chain" id="PRO_5002110450" evidence="1">
    <location>
        <begin position="28"/>
        <end position="80"/>
    </location>
</feature>
<feature type="non-terminal residue" evidence="2">
    <location>
        <position position="80"/>
    </location>
</feature>
<protein>
    <submittedName>
        <fullName evidence="2">Uncharacterized protein</fullName>
    </submittedName>
</protein>
<gene>
    <name evidence="2" type="primary">ORF10097</name>
</gene>
<reference evidence="2" key="1">
    <citation type="submission" date="2014-12" db="EMBL/GenBank/DDBJ databases">
        <title>Insight into the proteome of Arion vulgaris.</title>
        <authorList>
            <person name="Aradska J."/>
            <person name="Bulat T."/>
            <person name="Smidak R."/>
            <person name="Sarate P."/>
            <person name="Gangsoo J."/>
            <person name="Sialana F."/>
            <person name="Bilban M."/>
            <person name="Lubec G."/>
        </authorList>
    </citation>
    <scope>NUCLEOTIDE SEQUENCE</scope>
    <source>
        <tissue evidence="2">Skin</tissue>
    </source>
</reference>
<name>A0A0B6Y2V3_9EUPU</name>
<accession>A0A0B6Y2V3</accession>
<organism evidence="2">
    <name type="scientific">Arion vulgaris</name>
    <dbReference type="NCBI Taxonomy" id="1028688"/>
    <lineage>
        <taxon>Eukaryota</taxon>
        <taxon>Metazoa</taxon>
        <taxon>Spiralia</taxon>
        <taxon>Lophotrochozoa</taxon>
        <taxon>Mollusca</taxon>
        <taxon>Gastropoda</taxon>
        <taxon>Heterobranchia</taxon>
        <taxon>Euthyneura</taxon>
        <taxon>Panpulmonata</taxon>
        <taxon>Eupulmonata</taxon>
        <taxon>Stylommatophora</taxon>
        <taxon>Helicina</taxon>
        <taxon>Arionoidea</taxon>
        <taxon>Arionidae</taxon>
        <taxon>Arion</taxon>
    </lineage>
</organism>
<sequence length="80" mass="8736">RSVMLQISKSVMLLLMMTSLLVQQVYSAEQLTKSSGYVNTAFHQQDQSILPAGNSLKLQPTHDSSKISTSHAVMSGIVQD</sequence>
<feature type="non-terminal residue" evidence="2">
    <location>
        <position position="1"/>
    </location>
</feature>
<evidence type="ECO:0000256" key="1">
    <source>
        <dbReference type="SAM" id="SignalP"/>
    </source>
</evidence>